<feature type="domain" description="SLH" evidence="4">
    <location>
        <begin position="1814"/>
        <end position="1877"/>
    </location>
</feature>
<dbReference type="EMBL" id="CGIH01000053">
    <property type="protein sequence ID" value="CFY12531.1"/>
    <property type="molecule type" value="Genomic_DNA"/>
</dbReference>
<keyword evidence="6" id="KW-1185">Reference proteome</keyword>
<dbReference type="STRING" id="690567.2822"/>
<dbReference type="PANTHER" id="PTHR43308:SF5">
    <property type="entry name" value="S-LAYER PROTEIN _ PEPTIDOGLYCAN ENDO-BETA-N-ACETYLGLUCOSAMINIDASE"/>
    <property type="match status" value="1"/>
</dbReference>
<evidence type="ECO:0000256" key="2">
    <source>
        <dbReference type="PROSITE-ProRule" id="PRU00591"/>
    </source>
</evidence>
<evidence type="ECO:0000313" key="6">
    <source>
        <dbReference type="Proteomes" id="UP000045545"/>
    </source>
</evidence>
<dbReference type="InterPro" id="IPR041248">
    <property type="entry name" value="YDG"/>
</dbReference>
<dbReference type="Pfam" id="PF19127">
    <property type="entry name" value="Choline_bind_3"/>
    <property type="match status" value="1"/>
</dbReference>
<accession>A0A0E4C9V0</accession>
<evidence type="ECO:0000256" key="3">
    <source>
        <dbReference type="SAM" id="MobiDB-lite"/>
    </source>
</evidence>
<name>A0A0E4C9V0_9FIRM</name>
<dbReference type="Pfam" id="PF01473">
    <property type="entry name" value="Choline_bind_1"/>
    <property type="match status" value="1"/>
</dbReference>
<dbReference type="Gene3D" id="2.160.20.110">
    <property type="match status" value="3"/>
</dbReference>
<dbReference type="InterPro" id="IPR001119">
    <property type="entry name" value="SLH_dom"/>
</dbReference>
<protein>
    <submittedName>
        <fullName evidence="5">S-layer homology domain</fullName>
    </submittedName>
</protein>
<feature type="region of interest" description="Disordered" evidence="3">
    <location>
        <begin position="1443"/>
        <end position="1475"/>
    </location>
</feature>
<gene>
    <name evidence="5" type="ORF">2822</name>
</gene>
<evidence type="ECO:0000256" key="1">
    <source>
        <dbReference type="ARBA" id="ARBA00022737"/>
    </source>
</evidence>
<proteinExistence type="predicted"/>
<organism evidence="5 6">
    <name type="scientific">Syntrophomonas zehnderi OL-4</name>
    <dbReference type="NCBI Taxonomy" id="690567"/>
    <lineage>
        <taxon>Bacteria</taxon>
        <taxon>Bacillati</taxon>
        <taxon>Bacillota</taxon>
        <taxon>Clostridia</taxon>
        <taxon>Eubacteriales</taxon>
        <taxon>Syntrophomonadaceae</taxon>
        <taxon>Syntrophomonas</taxon>
    </lineage>
</organism>
<dbReference type="Pfam" id="PF18657">
    <property type="entry name" value="YDG"/>
    <property type="match status" value="1"/>
</dbReference>
<dbReference type="InterPro" id="IPR018337">
    <property type="entry name" value="Cell_wall/Cho-bd_repeat"/>
</dbReference>
<feature type="repeat" description="Cell wall-binding" evidence="2">
    <location>
        <begin position="1955"/>
        <end position="1974"/>
    </location>
</feature>
<dbReference type="Gene3D" id="2.10.270.10">
    <property type="entry name" value="Cholin Binding"/>
    <property type="match status" value="1"/>
</dbReference>
<dbReference type="PROSITE" id="PS51170">
    <property type="entry name" value="CW"/>
    <property type="match status" value="1"/>
</dbReference>
<dbReference type="SUPFAM" id="SSF69360">
    <property type="entry name" value="Cell wall binding repeat"/>
    <property type="match status" value="1"/>
</dbReference>
<feature type="domain" description="SLH" evidence="4">
    <location>
        <begin position="1748"/>
        <end position="1811"/>
    </location>
</feature>
<evidence type="ECO:0000313" key="5">
    <source>
        <dbReference type="EMBL" id="CFY12531.1"/>
    </source>
</evidence>
<dbReference type="PANTHER" id="PTHR43308">
    <property type="entry name" value="OUTER MEMBRANE PROTEIN ALPHA-RELATED"/>
    <property type="match status" value="1"/>
</dbReference>
<dbReference type="Proteomes" id="UP000045545">
    <property type="component" value="Unassembled WGS sequence"/>
</dbReference>
<dbReference type="Pfam" id="PF00395">
    <property type="entry name" value="SLH"/>
    <property type="match status" value="3"/>
</dbReference>
<keyword evidence="1" id="KW-0677">Repeat</keyword>
<reference evidence="5 6" key="1">
    <citation type="submission" date="2015-03" db="EMBL/GenBank/DDBJ databases">
        <authorList>
            <person name="Murphy D."/>
        </authorList>
    </citation>
    <scope>NUCLEOTIDE SEQUENCE [LARGE SCALE GENOMIC DNA]</scope>
    <source>
        <strain evidence="5 6">OL-4</strain>
    </source>
</reference>
<dbReference type="InterPro" id="IPR043772">
    <property type="entry name" value="MBG_3"/>
</dbReference>
<feature type="compositionally biased region" description="Gly residues" evidence="3">
    <location>
        <begin position="1444"/>
        <end position="1456"/>
    </location>
</feature>
<dbReference type="Pfam" id="PF18887">
    <property type="entry name" value="MBG_3"/>
    <property type="match status" value="2"/>
</dbReference>
<evidence type="ECO:0000259" key="4">
    <source>
        <dbReference type="PROSITE" id="PS51272"/>
    </source>
</evidence>
<sequence>MPPSAGFIVFDAVLGEDYTLAGGAIAPRITVYIPETVGRFEPFRMGGGGTTDSPLEITTADQLAEIAELVNAGRLESFLLNGTGNVSLKLMNDLDLSAYGQGYNGGKGWKPIGTSDAPFYADFAGNGQTISGLYINDSTLDNAGLFGCVRDGTLKGLTLKDVDITAKENVGALFGSVHLADEAVSACFVSGTVSGEKNVGGIAGSMRGKMADCFSTAHVAGIVNNVGDIAGMIYGSFGDSVTVEYCYAIGEVSGDNCIGGLVGGSTGTIKNCATLNAKVIANSFSGRIVGAYSGPHPADNVAFIGMVGGGSDPAKDGADMTAAEIKADGTIGGRFTAANGWTVENGKLPGFGAAVDMPDYITGGSDHNFPGAGTAAEPFLIDTAEKLAKLAELVNVGDAGTPPISYNIKYYKLTADIDLSDYGASNTDFNGGKGWIPIGTTGKPFEGNFDGSGKTITGLYINDDDLSAAGLFGYVDGGTIEKLSVSGVVRGKNYVGGLVGYLIYGGTTQSCYSTVNVTSIAPSSSVGGLIGAMMNDSACISSYAAGSVSGNISGGIAGQSRGTIKNCAALNPHIGETGYIGRIVGAASNITFADNVAFDGMVCTPDGLSYYNGTDVTADALQTASGFPSALTTAPWTYEPGKLPGLFGKTEPMPAHITAKLTSYFAGGDGSQNDPYQITTAAQLAKLAELVGSEDEATRNAYNSKHYKLMNNLDLSGYGASNTGFNGGKGWVPIGTKTNKFLGHFDGNHKTITGLYINDEDLESAGLLGNIEGGSVKKLRLTGVNIVGFSSVGGIAGTIKNAVIEVCAVSGSIHGTASGGAYVGGVVGMIGANGKVENCYSTGGVSGNPGSGNIGGIAGCLASGTSSVQNCYSTAEVKGGSCVAGIAGATWSYDSVIKNCAALNPAILSENGANNGRVVGRDIVPYPGKLAGNRAFSGMIGGGSYKTADGTDGADMTAEQINTAEFWYTDAVAITLTGKGNFKGEKTGVTYIINKKTPAAADLTYDLTAKTYNGLAQPLSVIAKTAGLGTITVKYDGGATAPKDAKTYAVTVSIAEGTNYASTTADISLGNYIIDKAALTIIGCTIAVKTYDGTKDASVIGVSFAGVQNGEGFTAVTDYTVTNAQFDSADAGANKTITGTVSLTSTARANNYSLANGSLSVHGQTIGKAAAPAVPNISKNVIYDDTANQTADVAEKVTSYKRTGDTLAYLVGTVGGTNPGIILNPSVNSAGMLTFTCKGGTVGNMATIPVTVSGFGNYNDITVNVSVTLTDKIPVTVNLSVPGKTYDGSAATAAASAPGIPSGDFTYTWMDGNGTALNPNAAPKNAGIYRVKAVISGDSAKTYAGEMIVNFAIDKANIIIRANSKSAYVGDAAPVFGASDYTVVGLAAGETLKTAPTLAYATTPNMRQTGTYAINASGAAVPDGGNYNEIIYVPGTLTISAKSSGGGGGGSGGTSSGGDTTATTPEKKPDQPVTATASITAAAGQNGAASASIPDKTVTDAITKAQTDAKAQGKTVNGIAVALNVTLPQGTTSFTATLSRNSLNSLVSAGVSSLTLAGSPVDVSFDLKALQEIQKQSSGDISITIAPATGLSKEAKALLGNRPVYSITISYVKDGKNFNIPSLGSGTATLSIPYTPGKNEAVGYLFGVYVDAKGKAQRISGSAYDVNSRSLLIPTGHFSVYGVGYTAPIAKFTDIGNHWGKEAIDYVVGRGLLSGTSETTFAPNTAMTRGMLVTALGRLAGVDVKAYSINSFTDVKADSAFCPYIEWAYSKGIVQGTGNGKFEPDRAITREEIAMIFANYAKSTGYKLPVTREATAYADASSIRSVYKTAVTAMQQAGIMMGGTDNRFNPKSNATRAEVSSMLHRYIRLTIDPATAQGWAKNDAGQYLYYNDGKHLTDWQTIDGVKYFFETSGALKTGWVKDGDNWRYYSGNKASLGWLDTSNKRYYFTKDGMVSGKWLELDGKWYYFYADGSLARNTKVDGYEVDKNGVRKTK</sequence>
<feature type="domain" description="SLH" evidence="4">
    <location>
        <begin position="1687"/>
        <end position="1747"/>
    </location>
</feature>
<dbReference type="InterPro" id="IPR051465">
    <property type="entry name" value="Cell_Envelope_Struct_Comp"/>
</dbReference>
<dbReference type="PROSITE" id="PS51272">
    <property type="entry name" value="SLH"/>
    <property type="match status" value="3"/>
</dbReference>